<dbReference type="Pfam" id="PF02583">
    <property type="entry name" value="Trns_repr_metal"/>
    <property type="match status" value="1"/>
</dbReference>
<organism evidence="1 2">
    <name type="scientific">Listeria kieliensis</name>
    <dbReference type="NCBI Taxonomy" id="1621700"/>
    <lineage>
        <taxon>Bacteria</taxon>
        <taxon>Bacillati</taxon>
        <taxon>Bacillota</taxon>
        <taxon>Bacilli</taxon>
        <taxon>Bacillales</taxon>
        <taxon>Listeriaceae</taxon>
        <taxon>Listeria</taxon>
    </lineage>
</organism>
<dbReference type="GO" id="GO:0046872">
    <property type="term" value="F:metal ion binding"/>
    <property type="evidence" value="ECO:0007669"/>
    <property type="project" value="InterPro"/>
</dbReference>
<dbReference type="Gene3D" id="1.20.58.1000">
    <property type="entry name" value="Metal-sensitive repressor, helix protomer"/>
    <property type="match status" value="1"/>
</dbReference>
<evidence type="ECO:0000313" key="1">
    <source>
        <dbReference type="EMBL" id="RDX00926.1"/>
    </source>
</evidence>
<dbReference type="InterPro" id="IPR038390">
    <property type="entry name" value="Metal_Tscrpt_repr_sf"/>
</dbReference>
<proteinExistence type="predicted"/>
<dbReference type="PANTHER" id="PTHR33677:SF5">
    <property type="entry name" value="TRANSCRIPTIONAL REPRESSOR FRMR"/>
    <property type="match status" value="1"/>
</dbReference>
<name>A0A3D8TT04_9LIST</name>
<dbReference type="AlphaFoldDB" id="A0A3D8TT04"/>
<reference evidence="2" key="1">
    <citation type="submission" date="2015-04" db="EMBL/GenBank/DDBJ databases">
        <authorList>
            <person name="Schardt J."/>
            <person name="Mueller-Herbst S."/>
            <person name="Scherer S."/>
            <person name="Huptas C."/>
        </authorList>
    </citation>
    <scope>NUCLEOTIDE SEQUENCE [LARGE SCALE GENOMIC DNA]</scope>
    <source>
        <strain evidence="2">Kiel-L1</strain>
    </source>
</reference>
<dbReference type="GO" id="GO:0045892">
    <property type="term" value="P:negative regulation of DNA-templated transcription"/>
    <property type="evidence" value="ECO:0007669"/>
    <property type="project" value="UniProtKB-ARBA"/>
</dbReference>
<dbReference type="CDD" id="cd10155">
    <property type="entry name" value="BsYrkD-like_DUF156"/>
    <property type="match status" value="1"/>
</dbReference>
<dbReference type="EMBL" id="LARY01000002">
    <property type="protein sequence ID" value="RDX00926.1"/>
    <property type="molecule type" value="Genomic_DNA"/>
</dbReference>
<accession>A0A3D8TT04</accession>
<dbReference type="Proteomes" id="UP000257055">
    <property type="component" value="Unassembled WGS sequence"/>
</dbReference>
<protein>
    <submittedName>
        <fullName evidence="1">Cytoplasmic protein</fullName>
    </submittedName>
</protein>
<dbReference type="RefSeq" id="WP_115753175.1">
    <property type="nucleotide sequence ID" value="NZ_LARY01000002.1"/>
</dbReference>
<gene>
    <name evidence="1" type="ORF">UR08_08145</name>
</gene>
<dbReference type="InterPro" id="IPR003735">
    <property type="entry name" value="Metal_Tscrpt_repr"/>
</dbReference>
<sequence length="94" mass="10511">MAGRSGELIYDAKMKNRLKRAEGQIRGILKMMEEEKECREIVTQLSAVRTSVDRVIGLVVAQNLAACIENAEQDGTDQTDAYIEEAIQLLVKSR</sequence>
<dbReference type="GO" id="GO:0003677">
    <property type="term" value="F:DNA binding"/>
    <property type="evidence" value="ECO:0007669"/>
    <property type="project" value="InterPro"/>
</dbReference>
<dbReference type="PANTHER" id="PTHR33677">
    <property type="entry name" value="TRANSCRIPTIONAL REPRESSOR FRMR-RELATED"/>
    <property type="match status" value="1"/>
</dbReference>
<keyword evidence="2" id="KW-1185">Reference proteome</keyword>
<comment type="caution">
    <text evidence="1">The sequence shown here is derived from an EMBL/GenBank/DDBJ whole genome shotgun (WGS) entry which is preliminary data.</text>
</comment>
<evidence type="ECO:0000313" key="2">
    <source>
        <dbReference type="Proteomes" id="UP000257055"/>
    </source>
</evidence>